<dbReference type="GeneID" id="17326322"/>
<sequence>MCLNSCKWLWRSCASASFSTLESLGHALKSVSPGIKSMTIYIRPRSSTWVPYIFGIGIEVCSATNVIVSLSVCKECTSPPILTIICSSTHTISDLAHVMLCKTRTCLQCAKCGANFCKAILTLAFMGTISTFASLSFWITESDEVVILKRIGAIEPERRTLQTYTFSFSDCAAGLSTMGAPSGQGVICS</sequence>
<accession>R7QKU2</accession>
<dbReference type="Proteomes" id="UP000012073">
    <property type="component" value="Unassembled WGS sequence"/>
</dbReference>
<reference evidence="2" key="1">
    <citation type="journal article" date="2013" name="Proc. Natl. Acad. Sci. U.S.A.">
        <title>Genome structure and metabolic features in the red seaweed Chondrus crispus shed light on evolution of the Archaeplastida.</title>
        <authorList>
            <person name="Collen J."/>
            <person name="Porcel B."/>
            <person name="Carre W."/>
            <person name="Ball S.G."/>
            <person name="Chaparro C."/>
            <person name="Tonon T."/>
            <person name="Barbeyron T."/>
            <person name="Michel G."/>
            <person name="Noel B."/>
            <person name="Valentin K."/>
            <person name="Elias M."/>
            <person name="Artiguenave F."/>
            <person name="Arun A."/>
            <person name="Aury J.M."/>
            <person name="Barbosa-Neto J.F."/>
            <person name="Bothwell J.H."/>
            <person name="Bouget F.Y."/>
            <person name="Brillet L."/>
            <person name="Cabello-Hurtado F."/>
            <person name="Capella-Gutierrez S."/>
            <person name="Charrier B."/>
            <person name="Cladiere L."/>
            <person name="Cock J.M."/>
            <person name="Coelho S.M."/>
            <person name="Colleoni C."/>
            <person name="Czjzek M."/>
            <person name="Da Silva C."/>
            <person name="Delage L."/>
            <person name="Denoeud F."/>
            <person name="Deschamps P."/>
            <person name="Dittami S.M."/>
            <person name="Gabaldon T."/>
            <person name="Gachon C.M."/>
            <person name="Groisillier A."/>
            <person name="Herve C."/>
            <person name="Jabbari K."/>
            <person name="Katinka M."/>
            <person name="Kloareg B."/>
            <person name="Kowalczyk N."/>
            <person name="Labadie K."/>
            <person name="Leblanc C."/>
            <person name="Lopez P.J."/>
            <person name="McLachlan D.H."/>
            <person name="Meslet-Cladiere L."/>
            <person name="Moustafa A."/>
            <person name="Nehr Z."/>
            <person name="Nyvall Collen P."/>
            <person name="Panaud O."/>
            <person name="Partensky F."/>
            <person name="Poulain J."/>
            <person name="Rensing S.A."/>
            <person name="Rousvoal S."/>
            <person name="Samson G."/>
            <person name="Symeonidi A."/>
            <person name="Weissenbach J."/>
            <person name="Zambounis A."/>
            <person name="Wincker P."/>
            <person name="Boyen C."/>
        </authorList>
    </citation>
    <scope>NUCLEOTIDE SEQUENCE [LARGE SCALE GENOMIC DNA]</scope>
    <source>
        <strain evidence="2">cv. Stackhouse</strain>
    </source>
</reference>
<dbReference type="AlphaFoldDB" id="R7QKU2"/>
<dbReference type="Gramene" id="CDF38704">
    <property type="protein sequence ID" value="CDF38704"/>
    <property type="gene ID" value="CHC_T00001194001"/>
</dbReference>
<name>R7QKU2_CHOCR</name>
<evidence type="ECO:0000313" key="2">
    <source>
        <dbReference type="Proteomes" id="UP000012073"/>
    </source>
</evidence>
<protein>
    <submittedName>
        <fullName evidence="1">Uncharacterized protein</fullName>
    </submittedName>
</protein>
<evidence type="ECO:0000313" key="1">
    <source>
        <dbReference type="EMBL" id="CDF38704.1"/>
    </source>
</evidence>
<dbReference type="EMBL" id="HG001956">
    <property type="protein sequence ID" value="CDF38704.1"/>
    <property type="molecule type" value="Genomic_DNA"/>
</dbReference>
<proteinExistence type="predicted"/>
<dbReference type="RefSeq" id="XP_005718609.1">
    <property type="nucleotide sequence ID" value="XM_005718552.1"/>
</dbReference>
<organism evidence="1 2">
    <name type="scientific">Chondrus crispus</name>
    <name type="common">Carrageen Irish moss</name>
    <name type="synonym">Polymorpha crispa</name>
    <dbReference type="NCBI Taxonomy" id="2769"/>
    <lineage>
        <taxon>Eukaryota</taxon>
        <taxon>Rhodophyta</taxon>
        <taxon>Florideophyceae</taxon>
        <taxon>Rhodymeniophycidae</taxon>
        <taxon>Gigartinales</taxon>
        <taxon>Gigartinaceae</taxon>
        <taxon>Chondrus</taxon>
    </lineage>
</organism>
<keyword evidence="2" id="KW-1185">Reference proteome</keyword>
<dbReference type="KEGG" id="ccp:CHC_T00001194001"/>
<gene>
    <name evidence="1" type="ORF">CHC_T00001194001</name>
</gene>